<gene>
    <name evidence="1" type="ORF">PPG34_12985</name>
</gene>
<protein>
    <recommendedName>
        <fullName evidence="3">RHS Repeat protein</fullName>
    </recommendedName>
</protein>
<accession>A0ABU3KAG7</accession>
<reference evidence="1 2" key="1">
    <citation type="journal article" date="2023" name="ISME J.">
        <title>Cultivation and genomic characterization of novel and ubiquitous marine nitrite-oxidizing bacteria from the Nitrospirales.</title>
        <authorList>
            <person name="Mueller A.J."/>
            <person name="Daebeler A."/>
            <person name="Herbold C.W."/>
            <person name="Kirkegaard R.H."/>
            <person name="Daims H."/>
        </authorList>
    </citation>
    <scope>NUCLEOTIDE SEQUENCE [LARGE SCALE GENOMIC DNA]</scope>
    <source>
        <strain evidence="1 2">EB</strain>
    </source>
</reference>
<evidence type="ECO:0008006" key="3">
    <source>
        <dbReference type="Google" id="ProtNLM"/>
    </source>
</evidence>
<comment type="caution">
    <text evidence="1">The sequence shown here is derived from an EMBL/GenBank/DDBJ whole genome shotgun (WGS) entry which is preliminary data.</text>
</comment>
<organism evidence="1 2">
    <name type="scientific">Candidatus Nitronereus thalassa</name>
    <dbReference type="NCBI Taxonomy" id="3020898"/>
    <lineage>
        <taxon>Bacteria</taxon>
        <taxon>Pseudomonadati</taxon>
        <taxon>Nitrospirota</taxon>
        <taxon>Nitrospiria</taxon>
        <taxon>Nitrospirales</taxon>
        <taxon>Nitrospiraceae</taxon>
        <taxon>Candidatus Nitronereus</taxon>
    </lineage>
</organism>
<keyword evidence="2" id="KW-1185">Reference proteome</keyword>
<dbReference type="RefSeq" id="WP_313833811.1">
    <property type="nucleotide sequence ID" value="NZ_JAQOUE010000001.1"/>
</dbReference>
<evidence type="ECO:0000313" key="2">
    <source>
        <dbReference type="Proteomes" id="UP001250932"/>
    </source>
</evidence>
<dbReference type="Proteomes" id="UP001250932">
    <property type="component" value="Unassembled WGS sequence"/>
</dbReference>
<dbReference type="EMBL" id="JAQOUE010000001">
    <property type="protein sequence ID" value="MDT7043269.1"/>
    <property type="molecule type" value="Genomic_DNA"/>
</dbReference>
<dbReference type="Gene3D" id="2.180.10.10">
    <property type="entry name" value="RHS repeat-associated core"/>
    <property type="match status" value="1"/>
</dbReference>
<sequence length="256" mass="29835">MKTLKERQYDNSSSWALVAIWEYDQMGKEMQVRSGGEHEGVLISSITAMNFFDDQGRKIRQTRSWDKDPPVQYDQETLYGFDDQGNQSVEAEYGADGSFIYLNFREFDKQGNCIQAYEYKADGPMNVSVERVEYQYDAQGQTLKKMIWRDDETKDIHQYNEKGQVIKTLAYSADGQFSGKTEYDYDVYGNDLGSRTIDSKGNLTSRTTFTYEYDAKKNWVKRISKWLLKEGKPFDKTTIMERTITYYDLPNLGPSR</sequence>
<name>A0ABU3KAG7_9BACT</name>
<evidence type="ECO:0000313" key="1">
    <source>
        <dbReference type="EMBL" id="MDT7043269.1"/>
    </source>
</evidence>
<proteinExistence type="predicted"/>